<feature type="signal peptide" evidence="1">
    <location>
        <begin position="1"/>
        <end position="19"/>
    </location>
</feature>
<dbReference type="RefSeq" id="XP_033689519.1">
    <property type="nucleotide sequence ID" value="XM_033835159.1"/>
</dbReference>
<proteinExistence type="predicted"/>
<evidence type="ECO:0008006" key="4">
    <source>
        <dbReference type="Google" id="ProtNLM"/>
    </source>
</evidence>
<evidence type="ECO:0000313" key="2">
    <source>
        <dbReference type="EMBL" id="KAF2254515.1"/>
    </source>
</evidence>
<dbReference type="GeneID" id="54588489"/>
<sequence length="275" mass="30170">MLRIAQLLILCTLWSLSNAGFVPPAELCLPSSHLKELSGCIAMTNKEDECAAKETEDEKLDCYCTQEMLSSIFACQDDVRRCLESHMFDSQFESRVRRWHSTCDSRLPSSTSLTTPPVTSLTATYDFGACNRLYQSCASADYETNKCSQTWIPTSSLSYVSCACQPPVYSLFSECQYNGNISCKRTTAAESNIMGYSICSYFWSGSETLSSVDLTSMLSEVRHADATASELTAYTPATHVASVAAIIRSTVPSTYAQPSQTPYGGQGAYENAELK</sequence>
<keyword evidence="3" id="KW-1185">Reference proteome</keyword>
<keyword evidence="1" id="KW-0732">Signal</keyword>
<protein>
    <recommendedName>
        <fullName evidence="4">Extracellular membrane protein CFEM domain-containing protein</fullName>
    </recommendedName>
</protein>
<dbReference type="OrthoDB" id="5398531at2759"/>
<feature type="chain" id="PRO_5025681547" description="Extracellular membrane protein CFEM domain-containing protein" evidence="1">
    <location>
        <begin position="20"/>
        <end position="275"/>
    </location>
</feature>
<accession>A0A6A6IVB3</accession>
<evidence type="ECO:0000256" key="1">
    <source>
        <dbReference type="SAM" id="SignalP"/>
    </source>
</evidence>
<dbReference type="EMBL" id="ML987190">
    <property type="protein sequence ID" value="KAF2254515.1"/>
    <property type="molecule type" value="Genomic_DNA"/>
</dbReference>
<evidence type="ECO:0000313" key="3">
    <source>
        <dbReference type="Proteomes" id="UP000800094"/>
    </source>
</evidence>
<dbReference type="Proteomes" id="UP000800094">
    <property type="component" value="Unassembled WGS sequence"/>
</dbReference>
<reference evidence="2" key="1">
    <citation type="journal article" date="2020" name="Stud. Mycol.">
        <title>101 Dothideomycetes genomes: a test case for predicting lifestyles and emergence of pathogens.</title>
        <authorList>
            <person name="Haridas S."/>
            <person name="Albert R."/>
            <person name="Binder M."/>
            <person name="Bloem J."/>
            <person name="Labutti K."/>
            <person name="Salamov A."/>
            <person name="Andreopoulos B."/>
            <person name="Baker S."/>
            <person name="Barry K."/>
            <person name="Bills G."/>
            <person name="Bluhm B."/>
            <person name="Cannon C."/>
            <person name="Castanera R."/>
            <person name="Culley D."/>
            <person name="Daum C."/>
            <person name="Ezra D."/>
            <person name="Gonzalez J."/>
            <person name="Henrissat B."/>
            <person name="Kuo A."/>
            <person name="Liang C."/>
            <person name="Lipzen A."/>
            <person name="Lutzoni F."/>
            <person name="Magnuson J."/>
            <person name="Mondo S."/>
            <person name="Nolan M."/>
            <person name="Ohm R."/>
            <person name="Pangilinan J."/>
            <person name="Park H.-J."/>
            <person name="Ramirez L."/>
            <person name="Alfaro M."/>
            <person name="Sun H."/>
            <person name="Tritt A."/>
            <person name="Yoshinaga Y."/>
            <person name="Zwiers L.-H."/>
            <person name="Turgeon B."/>
            <person name="Goodwin S."/>
            <person name="Spatafora J."/>
            <person name="Crous P."/>
            <person name="Grigoriev I."/>
        </authorList>
    </citation>
    <scope>NUCLEOTIDE SEQUENCE</scope>
    <source>
        <strain evidence="2">CBS 122368</strain>
    </source>
</reference>
<organism evidence="2 3">
    <name type="scientific">Trematosphaeria pertusa</name>
    <dbReference type="NCBI Taxonomy" id="390896"/>
    <lineage>
        <taxon>Eukaryota</taxon>
        <taxon>Fungi</taxon>
        <taxon>Dikarya</taxon>
        <taxon>Ascomycota</taxon>
        <taxon>Pezizomycotina</taxon>
        <taxon>Dothideomycetes</taxon>
        <taxon>Pleosporomycetidae</taxon>
        <taxon>Pleosporales</taxon>
        <taxon>Massarineae</taxon>
        <taxon>Trematosphaeriaceae</taxon>
        <taxon>Trematosphaeria</taxon>
    </lineage>
</organism>
<name>A0A6A6IVB3_9PLEO</name>
<gene>
    <name evidence="2" type="ORF">BU26DRAFT_600206</name>
</gene>
<dbReference type="AlphaFoldDB" id="A0A6A6IVB3"/>